<dbReference type="Proteomes" id="UP000051952">
    <property type="component" value="Unassembled WGS sequence"/>
</dbReference>
<dbReference type="AlphaFoldDB" id="A0A0S4JVJ4"/>
<dbReference type="OMA" id="MKGFHDF"/>
<dbReference type="InterPro" id="IPR011333">
    <property type="entry name" value="SKP1/BTB/POZ_sf"/>
</dbReference>
<gene>
    <name evidence="1" type="ORF">BSAL_47340</name>
</gene>
<dbReference type="EMBL" id="CYKH01002228">
    <property type="protein sequence ID" value="CUG94269.1"/>
    <property type="molecule type" value="Genomic_DNA"/>
</dbReference>
<evidence type="ECO:0000313" key="2">
    <source>
        <dbReference type="Proteomes" id="UP000051952"/>
    </source>
</evidence>
<proteinExistence type="predicted"/>
<organism evidence="1 2">
    <name type="scientific">Bodo saltans</name>
    <name type="common">Flagellated protozoan</name>
    <dbReference type="NCBI Taxonomy" id="75058"/>
    <lineage>
        <taxon>Eukaryota</taxon>
        <taxon>Discoba</taxon>
        <taxon>Euglenozoa</taxon>
        <taxon>Kinetoplastea</taxon>
        <taxon>Metakinetoplastina</taxon>
        <taxon>Eubodonida</taxon>
        <taxon>Bodonidae</taxon>
        <taxon>Bodo</taxon>
    </lineage>
</organism>
<protein>
    <submittedName>
        <fullName evidence="1">Uncharacterized protein</fullName>
    </submittedName>
</protein>
<dbReference type="Gene3D" id="3.30.710.10">
    <property type="entry name" value="Potassium Channel Kv1.1, Chain A"/>
    <property type="match status" value="1"/>
</dbReference>
<evidence type="ECO:0000313" key="1">
    <source>
        <dbReference type="EMBL" id="CUG94269.1"/>
    </source>
</evidence>
<accession>A0A0S4JVJ4</accession>
<reference evidence="2" key="1">
    <citation type="submission" date="2015-09" db="EMBL/GenBank/DDBJ databases">
        <authorList>
            <consortium name="Pathogen Informatics"/>
        </authorList>
    </citation>
    <scope>NUCLEOTIDE SEQUENCE [LARGE SCALE GENOMIC DNA]</scope>
    <source>
        <strain evidence="2">Lake Konstanz</strain>
    </source>
</reference>
<name>A0A0S4JVJ4_BODSA</name>
<sequence>MPVDIKSVDPAIVKVESKQDRARPKPQGPVFVSFVQIVSKTEEGFNPAVTNDTHIVFHTSDDKYASVARGVASKTPLSAAGDVVEFPYTAEALVTIVHWCEKFGTQGSSETQFALPVTHTDLNVLLTSEWEKSFNNNILSRHDGADILASSIIAAEGLKLNGLLDFLIVALGCSIRGKSDHDILATLHDSKTVEDDEISAAKKKYVWLEGVTTPKTA</sequence>
<dbReference type="VEuPathDB" id="TriTrypDB:BSAL_47340"/>
<keyword evidence="2" id="KW-1185">Reference proteome</keyword>